<evidence type="ECO:0000259" key="3">
    <source>
        <dbReference type="Pfam" id="PF02582"/>
    </source>
</evidence>
<dbReference type="InterPro" id="IPR003734">
    <property type="entry name" value="DUF155"/>
</dbReference>
<dbReference type="Proteomes" id="UP000002748">
    <property type="component" value="Unassembled WGS sequence"/>
</dbReference>
<dbReference type="InterPro" id="IPR051624">
    <property type="entry name" value="RMD1/Sad1-interacting"/>
</dbReference>
<gene>
    <name evidence="4" type="ORF">A1Q1_05817</name>
</gene>
<comment type="similarity">
    <text evidence="1">Belongs to the RMD1/sif2 family.</text>
</comment>
<accession>J5Q635</accession>
<dbReference type="GO" id="GO:0070131">
    <property type="term" value="P:positive regulation of mitochondrial translation"/>
    <property type="evidence" value="ECO:0007669"/>
    <property type="project" value="TreeGrafter"/>
</dbReference>
<dbReference type="PANTHER" id="PTHR16255">
    <property type="entry name" value="REQUIRED FOR MEIOTIC NUCLEAR DIVISION PROTEIN 1 HOMOLOG"/>
    <property type="match status" value="1"/>
</dbReference>
<feature type="region of interest" description="Disordered" evidence="2">
    <location>
        <begin position="39"/>
        <end position="63"/>
    </location>
</feature>
<dbReference type="PANTHER" id="PTHR16255:SF1">
    <property type="entry name" value="REQUIRED FOR MEIOTIC NUCLEAR DIVISION PROTEIN 1 HOMOLOG"/>
    <property type="match status" value="1"/>
</dbReference>
<dbReference type="HOGENOM" id="CLU_576194_0_0_1"/>
<feature type="domain" description="DUF155" evidence="3">
    <location>
        <begin position="150"/>
        <end position="340"/>
    </location>
</feature>
<organism evidence="4 5">
    <name type="scientific">Trichosporon asahii var. asahii (strain ATCC 90039 / CBS 2479 / JCM 2466 / KCTC 7840 / NBRC 103889/ NCYC 2677 / UAMH 7654)</name>
    <name type="common">Yeast</name>
    <dbReference type="NCBI Taxonomy" id="1186058"/>
    <lineage>
        <taxon>Eukaryota</taxon>
        <taxon>Fungi</taxon>
        <taxon>Dikarya</taxon>
        <taxon>Basidiomycota</taxon>
        <taxon>Agaricomycotina</taxon>
        <taxon>Tremellomycetes</taxon>
        <taxon>Trichosporonales</taxon>
        <taxon>Trichosporonaceae</taxon>
        <taxon>Trichosporon</taxon>
    </lineage>
</organism>
<dbReference type="GO" id="GO:0005739">
    <property type="term" value="C:mitochondrion"/>
    <property type="evidence" value="ECO:0007669"/>
    <property type="project" value="UniProtKB-ARBA"/>
</dbReference>
<dbReference type="Pfam" id="PF02582">
    <property type="entry name" value="DUF155"/>
    <property type="match status" value="1"/>
</dbReference>
<proteinExistence type="inferred from homology"/>
<feature type="compositionally biased region" description="Basic and acidic residues" evidence="2">
    <location>
        <begin position="415"/>
        <end position="426"/>
    </location>
</feature>
<dbReference type="GeneID" id="25989329"/>
<evidence type="ECO:0000256" key="1">
    <source>
        <dbReference type="ARBA" id="ARBA00008306"/>
    </source>
</evidence>
<dbReference type="EMBL" id="ALBS01000322">
    <property type="protein sequence ID" value="EJT45668.1"/>
    <property type="molecule type" value="Genomic_DNA"/>
</dbReference>
<evidence type="ECO:0000313" key="5">
    <source>
        <dbReference type="Proteomes" id="UP000002748"/>
    </source>
</evidence>
<dbReference type="RefSeq" id="XP_014176501.1">
    <property type="nucleotide sequence ID" value="XM_014321026.1"/>
</dbReference>
<dbReference type="KEGG" id="tasa:A1Q1_05817"/>
<dbReference type="AlphaFoldDB" id="J5Q635"/>
<feature type="region of interest" description="Disordered" evidence="2">
    <location>
        <begin position="415"/>
        <end position="445"/>
    </location>
</feature>
<dbReference type="VEuPathDB" id="FungiDB:A1Q1_05817"/>
<protein>
    <submittedName>
        <fullName evidence="4">Cytoplasm protein</fullName>
    </submittedName>
</protein>
<sequence>MPTKLGAAGTARFASSSHPLDRVRRLAHASQLPALQKLPSAAHKPPKRRLEAASAPLRNNPAPTRGPILQCIAHTTAERYDLQRLAVLLRRMGVRWEEVPEGDRERAFVIGPWKGRGGAERLVRGKDVPSSGEEELDPDMGFEYGERGEIWVFNSGSFVTWGLTEEEGRAFERDVLKRRGAGIEVEPLSPEEYEVEEVDFVVDPNDKTQIVGNLILLGGPPELSTFPPSPGLASLLARYTLSLSLSRSSSLSVLEGRLDRHIASVSKIPRALALFGQQPLERRDVIRKMGELMVLRMAVNTRGGGLEETPEFYWSEPELESYFDSVASEFEIKERIEAINKKIDYAQEVQNTLRALLTEASGHRMELIIIALIAVEVIIVLIREGPELFEHIRRPLVEALDSVFYGKDVVQAKKQQEKEYNEEHPEICGSGSTVPLQPAPERRLV</sequence>
<reference evidence="4 5" key="1">
    <citation type="journal article" date="2012" name="Eukaryot. Cell">
        <title>Draft genome sequence of CBS 2479, the standard type strain of Trichosporon asahii.</title>
        <authorList>
            <person name="Yang R.Y."/>
            <person name="Li H.T."/>
            <person name="Zhu H."/>
            <person name="Zhou G.P."/>
            <person name="Wang M."/>
            <person name="Wang L."/>
        </authorList>
    </citation>
    <scope>NUCLEOTIDE SEQUENCE [LARGE SCALE GENOMIC DNA]</scope>
    <source>
        <strain evidence="5">ATCC 90039 / CBS 2479 / JCM 2466 / KCTC 7840 / NCYC 2677 / UAMH 7654</strain>
    </source>
</reference>
<comment type="caution">
    <text evidence="4">The sequence shown here is derived from an EMBL/GenBank/DDBJ whole genome shotgun (WGS) entry which is preliminary data.</text>
</comment>
<evidence type="ECO:0000313" key="4">
    <source>
        <dbReference type="EMBL" id="EJT45668.1"/>
    </source>
</evidence>
<evidence type="ECO:0000256" key="2">
    <source>
        <dbReference type="SAM" id="MobiDB-lite"/>
    </source>
</evidence>
<dbReference type="OrthoDB" id="242766at2759"/>
<name>J5Q635_TRIAS</name>